<name>A0AAD5VDV4_9AGAR</name>
<feature type="compositionally biased region" description="Polar residues" evidence="2">
    <location>
        <begin position="535"/>
        <end position="547"/>
    </location>
</feature>
<dbReference type="SUPFAM" id="SSF52540">
    <property type="entry name" value="P-loop containing nucleoside triphosphate hydrolases"/>
    <property type="match status" value="1"/>
</dbReference>
<comment type="similarity">
    <text evidence="1">Belongs to the protein kinase superfamily. TKL Ser/Thr protein kinase family. ROCO subfamily.</text>
</comment>
<evidence type="ECO:0000313" key="5">
    <source>
        <dbReference type="Proteomes" id="UP001213000"/>
    </source>
</evidence>
<evidence type="ECO:0000256" key="1">
    <source>
        <dbReference type="ARBA" id="ARBA00008171"/>
    </source>
</evidence>
<organism evidence="4 5">
    <name type="scientific">Leucocoprinus birnbaumii</name>
    <dbReference type="NCBI Taxonomy" id="56174"/>
    <lineage>
        <taxon>Eukaryota</taxon>
        <taxon>Fungi</taxon>
        <taxon>Dikarya</taxon>
        <taxon>Basidiomycota</taxon>
        <taxon>Agaricomycotina</taxon>
        <taxon>Agaricomycetes</taxon>
        <taxon>Agaricomycetidae</taxon>
        <taxon>Agaricales</taxon>
        <taxon>Agaricineae</taxon>
        <taxon>Agaricaceae</taxon>
        <taxon>Leucocoprinus</taxon>
    </lineage>
</organism>
<dbReference type="EMBL" id="JANIEX010002081">
    <property type="protein sequence ID" value="KAJ3552254.1"/>
    <property type="molecule type" value="Genomic_DNA"/>
</dbReference>
<dbReference type="InterPro" id="IPR001245">
    <property type="entry name" value="Ser-Thr/Tyr_kinase_cat_dom"/>
</dbReference>
<feature type="compositionally biased region" description="Low complexity" evidence="2">
    <location>
        <begin position="564"/>
        <end position="579"/>
    </location>
</feature>
<dbReference type="InterPro" id="IPR027417">
    <property type="entry name" value="P-loop_NTPase"/>
</dbReference>
<dbReference type="InterPro" id="IPR011009">
    <property type="entry name" value="Kinase-like_dom_sf"/>
</dbReference>
<dbReference type="Gene3D" id="3.40.50.300">
    <property type="entry name" value="P-loop containing nucleotide triphosphate hydrolases"/>
    <property type="match status" value="1"/>
</dbReference>
<dbReference type="InterPro" id="IPR051681">
    <property type="entry name" value="Ser/Thr_Kinases-Pseudokinases"/>
</dbReference>
<evidence type="ECO:0000313" key="4">
    <source>
        <dbReference type="EMBL" id="KAJ3552254.1"/>
    </source>
</evidence>
<dbReference type="AlphaFoldDB" id="A0AAD5VDV4"/>
<feature type="compositionally biased region" description="Polar residues" evidence="2">
    <location>
        <begin position="511"/>
        <end position="524"/>
    </location>
</feature>
<feature type="region of interest" description="Disordered" evidence="2">
    <location>
        <begin position="469"/>
        <end position="641"/>
    </location>
</feature>
<accession>A0AAD5VDV4</accession>
<dbReference type="Proteomes" id="UP001213000">
    <property type="component" value="Unassembled WGS sequence"/>
</dbReference>
<dbReference type="GO" id="GO:0005524">
    <property type="term" value="F:ATP binding"/>
    <property type="evidence" value="ECO:0007669"/>
    <property type="project" value="InterPro"/>
</dbReference>
<comment type="caution">
    <text evidence="4">The sequence shown here is derived from an EMBL/GenBank/DDBJ whole genome shotgun (WGS) entry which is preliminary data.</text>
</comment>
<protein>
    <recommendedName>
        <fullName evidence="3">Protein kinase domain-containing protein</fullName>
    </recommendedName>
</protein>
<feature type="domain" description="Protein kinase" evidence="3">
    <location>
        <begin position="727"/>
        <end position="927"/>
    </location>
</feature>
<dbReference type="SUPFAM" id="SSF56112">
    <property type="entry name" value="Protein kinase-like (PK-like)"/>
    <property type="match status" value="1"/>
</dbReference>
<dbReference type="GO" id="GO:0004674">
    <property type="term" value="F:protein serine/threonine kinase activity"/>
    <property type="evidence" value="ECO:0007669"/>
    <property type="project" value="TreeGrafter"/>
</dbReference>
<dbReference type="Pfam" id="PF07714">
    <property type="entry name" value="PK_Tyr_Ser-Thr"/>
    <property type="match status" value="1"/>
</dbReference>
<evidence type="ECO:0000259" key="3">
    <source>
        <dbReference type="PROSITE" id="PS50011"/>
    </source>
</evidence>
<reference evidence="4" key="1">
    <citation type="submission" date="2022-07" db="EMBL/GenBank/DDBJ databases">
        <title>Genome Sequence of Leucocoprinus birnbaumii.</title>
        <authorList>
            <person name="Buettner E."/>
        </authorList>
    </citation>
    <scope>NUCLEOTIDE SEQUENCE</scope>
    <source>
        <strain evidence="4">VT141</strain>
    </source>
</reference>
<evidence type="ECO:0000256" key="2">
    <source>
        <dbReference type="SAM" id="MobiDB-lite"/>
    </source>
</evidence>
<feature type="compositionally biased region" description="Polar residues" evidence="2">
    <location>
        <begin position="618"/>
        <end position="630"/>
    </location>
</feature>
<sequence>MRSTHAKSSLFSRGPTSAKQTKDLSLFSLKVHRVQRGGNVYLIHQNSKLQRKDLTSALKGAEFDFVGSPGDTCEGAFRLPSHSRPEESELIPETVNLQRSPTVNSMNDQQPAPKSFYPLLGFVLSDTDNFNDFVSWTGIFRQLFHGHSREAIRWIETDHFRRDYGQIIDVERVDDPRSIRDEDLVIVIMGPTGSGKSTAINSDSNSLMSALRVKFGDKINVVLVDTPGFDDTSRSDLEILETIADWFKAVPDGRGKISGIVYLHRITDPRMMHTVVKNFDMFQRLCGERFFEKVVLATAMWPEDLGPVSASSSLTAQLSPDLISREKDLIEIYWGLMIERGSQYFRFTRTRESAWSIFNSLLRIQHENRLIHLVHIQEELVNQKRSVPRTTAGKRLHGFVQEVALRQTKVIEQLKAELLKSGGQDRMVIDSLLEDLSRLQEEKKRTKWEMDALDPSVFKRFTRLFTPNRRHSYSSETNHRGEANGEPHNLAHRTRHENRPQSLIKDDKRQSTLSAIEKSPTSQPLPDVRGRGSDNYPTDSTRNSDSAFKSFPGIAYDDVNHQRSLQPPDSSPSPSEEPLTISDCSGTHPLLSSIASENKHLGVSSGSDPTSLECESASDLSPTSGSTFSSRKVGKQAVRENVPQRDQFRTLIERLANFGMPSKKLRDALEDLCNDDAQSIVDFLDEALESNDLSLEGRSRFLRLFTKIIKSTRVYPGSFALTDVVCDFSRKPKYNGGFGDVYIGELRGFPVCVKTLRLNTNDEQKKSLRLRAYAGEFALWSHLSHPNVLPFYGVHVIEQESQTIGIVSPWMEAGNLSEYLKTNPSSPRVPLLTDMASGDRFPFCAFYESLRRRAQQCNVLVSDNRRALLADFGLSTIATGGIKDTTAANHAGTWHWMAPERLTAEEMPPPTKESDMWAFACTCHEAI</sequence>
<dbReference type="PROSITE" id="PS50011">
    <property type="entry name" value="PROTEIN_KINASE_DOM"/>
    <property type="match status" value="1"/>
</dbReference>
<dbReference type="Gene3D" id="1.10.510.10">
    <property type="entry name" value="Transferase(Phosphotransferase) domain 1"/>
    <property type="match status" value="1"/>
</dbReference>
<keyword evidence="5" id="KW-1185">Reference proteome</keyword>
<gene>
    <name evidence="4" type="ORF">NP233_g12923</name>
</gene>
<dbReference type="PANTHER" id="PTHR44329">
    <property type="entry name" value="SERINE/THREONINE-PROTEIN KINASE TNNI3K-RELATED"/>
    <property type="match status" value="1"/>
</dbReference>
<dbReference type="InterPro" id="IPR000719">
    <property type="entry name" value="Prot_kinase_dom"/>
</dbReference>
<proteinExistence type="inferred from homology"/>